<reference evidence="2" key="1">
    <citation type="submission" date="2022-12" db="EMBL/GenBank/DDBJ databases">
        <title>Draft genome assemblies for two species of Escallonia (Escalloniales).</title>
        <authorList>
            <person name="Chanderbali A."/>
            <person name="Dervinis C."/>
            <person name="Anghel I."/>
            <person name="Soltis D."/>
            <person name="Soltis P."/>
            <person name="Zapata F."/>
        </authorList>
    </citation>
    <scope>NUCLEOTIDE SEQUENCE</scope>
    <source>
        <strain evidence="2">UCBG92.1500</strain>
        <tissue evidence="2">Leaf</tissue>
    </source>
</reference>
<dbReference type="Proteomes" id="UP001187471">
    <property type="component" value="Unassembled WGS sequence"/>
</dbReference>
<dbReference type="PANTHER" id="PTHR31170:SF9">
    <property type="entry name" value="PROTEIN, PUTATIVE (DUF247)-RELATED"/>
    <property type="match status" value="1"/>
</dbReference>
<protein>
    <submittedName>
        <fullName evidence="2">Uncharacterized protein</fullName>
    </submittedName>
</protein>
<organism evidence="2 3">
    <name type="scientific">Escallonia rubra</name>
    <dbReference type="NCBI Taxonomy" id="112253"/>
    <lineage>
        <taxon>Eukaryota</taxon>
        <taxon>Viridiplantae</taxon>
        <taxon>Streptophyta</taxon>
        <taxon>Embryophyta</taxon>
        <taxon>Tracheophyta</taxon>
        <taxon>Spermatophyta</taxon>
        <taxon>Magnoliopsida</taxon>
        <taxon>eudicotyledons</taxon>
        <taxon>Gunneridae</taxon>
        <taxon>Pentapetalae</taxon>
        <taxon>asterids</taxon>
        <taxon>campanulids</taxon>
        <taxon>Escalloniales</taxon>
        <taxon>Escalloniaceae</taxon>
        <taxon>Escallonia</taxon>
    </lineage>
</organism>
<name>A0AA88ULL1_9ASTE</name>
<keyword evidence="3" id="KW-1185">Reference proteome</keyword>
<feature type="compositionally biased region" description="Low complexity" evidence="1">
    <location>
        <begin position="1"/>
        <end position="12"/>
    </location>
</feature>
<proteinExistence type="predicted"/>
<evidence type="ECO:0000313" key="3">
    <source>
        <dbReference type="Proteomes" id="UP001187471"/>
    </source>
</evidence>
<comment type="caution">
    <text evidence="2">The sequence shown here is derived from an EMBL/GenBank/DDBJ whole genome shotgun (WGS) entry which is preliminary data.</text>
</comment>
<gene>
    <name evidence="2" type="ORF">RJ640_022429</name>
</gene>
<feature type="region of interest" description="Disordered" evidence="1">
    <location>
        <begin position="1"/>
        <end position="23"/>
    </location>
</feature>
<evidence type="ECO:0000256" key="1">
    <source>
        <dbReference type="SAM" id="MobiDB-lite"/>
    </source>
</evidence>
<dbReference type="Pfam" id="PF03140">
    <property type="entry name" value="DUF247"/>
    <property type="match status" value="6"/>
</dbReference>
<dbReference type="PANTHER" id="PTHR31170">
    <property type="entry name" value="BNAC04G53230D PROTEIN"/>
    <property type="match status" value="1"/>
</dbReference>
<dbReference type="InterPro" id="IPR004158">
    <property type="entry name" value="DUF247_pln"/>
</dbReference>
<evidence type="ECO:0000313" key="2">
    <source>
        <dbReference type="EMBL" id="KAK2986551.1"/>
    </source>
</evidence>
<dbReference type="EMBL" id="JAVXUO010001048">
    <property type="protein sequence ID" value="KAK2986551.1"/>
    <property type="molecule type" value="Genomic_DNA"/>
</dbReference>
<accession>A0AA88ULL1</accession>
<sequence>MMPSSVASASAAHEAEENGIQSGLDTEMAVNISPYQNQPRPSYWDQFETRLGELKPSQAHGRCCIYRVLKAARDIDEASYTPQLVSIGPFHRGKEGSESMGKLKLRYFKHSLSRLGLGWQDCVYLVKQCEQDIRDCYAEEINGLDTDEFVEMILVDSGFIVELFLRDREDYFIDADDNFTGNTTVRSGLSHDLKLLENQIPMSIIRIMYDRILTTNREPCVLELAISFFSEHNMQSLQPDSPDKVLHFADLIRTFFKPQSPRTAGSQSEILVFKYVNSATQLHDAGLKFKVSPSNCFLDIKLENGVLEIPCLNVYDATKPLLKNLMALEVCHYPYHSYILDYVIFMDLFIDTIEDVDLLIEEGIIVSWLGQSLGVATFFNNATTHFSLNSRNFYFSQLCHDLNAFYKGNWNRWKTTLNREYFGNPWKTVSTAAHGAEENGVQSGLDAEMDLNIAPDRSQPPPSYWDQFETRLRELKPSQAPGRCCIYRVPKAARDIDETAYTPRVVSIGPFHRGREGLKSLENLKLRYFKNSLSRLGLRWQDCFYLVKQCEQDIRDCYAEEISGLDTDEFVEMILVDSGFIVELFLRARQAFPIDADDNFIRNPTVGTSLSHDLKLLENQIPMAIIRFLYDRSLTTNSKPRVLELAISFFSRHNMQRVQPDSCDNVLHFADLIRTFSKPQSPRTAGSQREIPVFKYVNSATQLHDAGLKFKVCPSNCFLDIKLEKGVLEIPCLDVYDSIKPLLKNLMALEVCHYPNDSYILDYVIFMDFLMDTIEDVDLLIEEGIIVSRLGQSLGVATFFNNATTHFSLNSRNFYFSQLCHDLNAFYKGNWNRWKTTLNREYFGNPWKTVSTAAHGAEENGVQSGLDAEMDLNIAPDRSQPPPSYWDQFETRLRELKPSQAPGRCCIYRVPKAARDIDETAYTPRVVSIGPFHRGREGLKSLENLKLRYFKNSLSRLGLRWQDCFYLVKQCEQDIRDCYAEEISGLDTDEFVEMILVDSGFIVELFLHDREDFPIDADDDFTTNPTVITSLSHDLKLLENQIPMAIIRFLYDRSLTTNSKPRVLELAISFFSRHNMQRVQPDSCDNVLHFADLIRTFSKPQSPRTAGSQREIPVFKYVNSATQLHDAGLKFKVCPSNCFLDIKLEKGVLEIPCLDVYDSIKPLLKNLMALEVCHYPNDSYILDYVIFMDFLMDTIEDVDLLIEEGIIVSRLGQSLGVATFFNNATTHFSLNSRNFYFSQLCHDLNAFYKGNWNRWKTTLNREYFGNPWKTVSTAAHGAEENGVQSGLDAEMDLNIAPDRSQPPPSYWDQFETRLRELKPSQAPGRCCIYRVPKAARDIDETAYTPRVVSIGPFHRGREGLKSLENLKLRYFKNSLSRLGLRWQDCFYLVKQCEQDIRDCYAEEISGLDTDEFVEMILVDSGFIVELFLREREAYFIDADDDFTTNPTVITSLSHDLKLLENQIPMAIIRFLYDRSLTTNSKPRVLELAISFFSRHNMQRVQPDSCDNVLHFADLIRTFSKPQSPRTAGSQREIPVFKYVNSATQLHNAGLKFKVCPSKCLLDIKLEKGVLEIPCLDVYDSIKPLLKNLMALEVCHYPNDSYILDYVIFMDFLMDTIEDVDLLIEEGIIVSRLGQSLGVATFFNNATTHFSLNSRNFYFSQLCHDLNAFYKGNWNRWKTTLNREYFGNPWKTVSTAAHGAEENGVQSGLDAEMDLNIAPDRSQPPPSYWDQFETRLRELKPSQAPGRCCIYRVPKAARDIDETAYTPRVVSIGPFHRGREGLKSLENLKLRYFKNSLSRLGLRWQDCFYLVKQCEQDIRDCYAEEISGLDTDEFVEMILVDSGFIVELFLREREAYFIDADDDFTTNPTVITSLSHDLKLLENQIPMAIIRFLYDRSLTTNSKPRVLELAISFFSRHNMQRVQPDSCDNVLHFADLIRTFSKPQSPRTAGSQREIPVFKYVNSATQLHDAGLKFKVCPSNCFLDIKLEKGVLEIPCLDVYDSIKPLLKNLMALEVCHYPNDSYILDYVIFMDFLMDTIEDVDLLIEEGIIVSRLGQSLGVATFFNNATTHFSLNSRNFYFSQLCHDLNAFYKGNWNRWKTTLNREYFGNPWKTVSTAAHGAEENGVQSGLDAEMDLNIAPDRSQPPPSYWDQFETRLRELKPSQAPGRCCIYRVPKAARDIDETAYTPRVVSIGPFHRGREGLKSLENLKLRYFKNSLSRLGLRWQDCFYLVKQCEQDIRDCYAEEISGLDTDEFVEMILVDSGFIVELFLREREAYFIDADDDFTTNPTVITSLSHDLKLLENQIPMAIIRFLYDRSLTTNSKPRVLELAISFFSRHNMQRVQPDSCDNVLHFADLIRTFSKPQSPRTAGSQREIPVFKYVNSATQLHNAGLKFKVCPSKCLLDIKLEKGVLEIPCLDVYDSIKPLLKNLMALEVCHYPNDSYILDSYI</sequence>